<evidence type="ECO:0000256" key="11">
    <source>
        <dbReference type="ARBA" id="ARBA00023180"/>
    </source>
</evidence>
<keyword evidence="10" id="KW-0472">Membrane</keyword>
<evidence type="ECO:0000256" key="9">
    <source>
        <dbReference type="ARBA" id="ARBA00023034"/>
    </source>
</evidence>
<proteinExistence type="inferred from homology"/>
<comment type="similarity">
    <text evidence="3 12">Belongs to the glycosyltransferase 10 family.</text>
</comment>
<dbReference type="OrthoDB" id="427096at2759"/>
<reference evidence="14 15" key="1">
    <citation type="journal article" date="2020" name="Cell">
        <title>Large-Scale Comparative Analyses of Tick Genomes Elucidate Their Genetic Diversity and Vector Capacities.</title>
        <authorList>
            <consortium name="Tick Genome and Microbiome Consortium (TIGMIC)"/>
            <person name="Jia N."/>
            <person name="Wang J."/>
            <person name="Shi W."/>
            <person name="Du L."/>
            <person name="Sun Y."/>
            <person name="Zhan W."/>
            <person name="Jiang J.F."/>
            <person name="Wang Q."/>
            <person name="Zhang B."/>
            <person name="Ji P."/>
            <person name="Bell-Sakyi L."/>
            <person name="Cui X.M."/>
            <person name="Yuan T.T."/>
            <person name="Jiang B.G."/>
            <person name="Yang W.F."/>
            <person name="Lam T.T."/>
            <person name="Chang Q.C."/>
            <person name="Ding S.J."/>
            <person name="Wang X.J."/>
            <person name="Zhu J.G."/>
            <person name="Ruan X.D."/>
            <person name="Zhao L."/>
            <person name="Wei J.T."/>
            <person name="Ye R.Z."/>
            <person name="Que T.C."/>
            <person name="Du C.H."/>
            <person name="Zhou Y.H."/>
            <person name="Cheng J.X."/>
            <person name="Dai P.F."/>
            <person name="Guo W.B."/>
            <person name="Han X.H."/>
            <person name="Huang E.J."/>
            <person name="Li L.F."/>
            <person name="Wei W."/>
            <person name="Gao Y.C."/>
            <person name="Liu J.Z."/>
            <person name="Shao H.Z."/>
            <person name="Wang X."/>
            <person name="Wang C.C."/>
            <person name="Yang T.C."/>
            <person name="Huo Q.B."/>
            <person name="Li W."/>
            <person name="Chen H.Y."/>
            <person name="Chen S.E."/>
            <person name="Zhou L.G."/>
            <person name="Ni X.B."/>
            <person name="Tian J.H."/>
            <person name="Sheng Y."/>
            <person name="Liu T."/>
            <person name="Pan Y.S."/>
            <person name="Xia L.Y."/>
            <person name="Li J."/>
            <person name="Zhao F."/>
            <person name="Cao W.C."/>
        </authorList>
    </citation>
    <scope>NUCLEOTIDE SEQUENCE [LARGE SCALE GENOMIC DNA]</scope>
    <source>
        <strain evidence="14">HaeL-2018</strain>
    </source>
</reference>
<feature type="domain" description="Fucosyltransferase C-terminal" evidence="13">
    <location>
        <begin position="3"/>
        <end position="174"/>
    </location>
</feature>
<keyword evidence="8" id="KW-1133">Transmembrane helix</keyword>
<dbReference type="Proteomes" id="UP000821853">
    <property type="component" value="Chromosome 3"/>
</dbReference>
<dbReference type="EMBL" id="JABSTR010000005">
    <property type="protein sequence ID" value="KAH9371660.1"/>
    <property type="molecule type" value="Genomic_DNA"/>
</dbReference>
<evidence type="ECO:0000256" key="5">
    <source>
        <dbReference type="ARBA" id="ARBA00022679"/>
    </source>
</evidence>
<evidence type="ECO:0000256" key="6">
    <source>
        <dbReference type="ARBA" id="ARBA00022692"/>
    </source>
</evidence>
<keyword evidence="7" id="KW-0735">Signal-anchor</keyword>
<evidence type="ECO:0000256" key="1">
    <source>
        <dbReference type="ARBA" id="ARBA00004447"/>
    </source>
</evidence>
<evidence type="ECO:0000256" key="8">
    <source>
        <dbReference type="ARBA" id="ARBA00022989"/>
    </source>
</evidence>
<keyword evidence="9 12" id="KW-0333">Golgi apparatus</keyword>
<keyword evidence="5 12" id="KW-0808">Transferase</keyword>
<name>A0A9J6GB87_HAELO</name>
<dbReference type="InterPro" id="IPR038577">
    <property type="entry name" value="GT10-like_C_sf"/>
</dbReference>
<dbReference type="VEuPathDB" id="VectorBase:HLOH_040476"/>
<dbReference type="AlphaFoldDB" id="A0A9J6GB87"/>
<evidence type="ECO:0000256" key="3">
    <source>
        <dbReference type="ARBA" id="ARBA00008919"/>
    </source>
</evidence>
<dbReference type="InterPro" id="IPR001503">
    <property type="entry name" value="Glyco_trans_10"/>
</dbReference>
<dbReference type="InterPro" id="IPR055270">
    <property type="entry name" value="Glyco_tran_10_C"/>
</dbReference>
<keyword evidence="11" id="KW-0325">Glycoprotein</keyword>
<dbReference type="OMA" id="TRTHSEC"/>
<dbReference type="Gene3D" id="3.40.50.11660">
    <property type="entry name" value="Glycosyl transferase family 10, C-terminal domain"/>
    <property type="match status" value="1"/>
</dbReference>
<dbReference type="GO" id="GO:0032580">
    <property type="term" value="C:Golgi cisterna membrane"/>
    <property type="evidence" value="ECO:0007669"/>
    <property type="project" value="UniProtKB-SubCell"/>
</dbReference>
<evidence type="ECO:0000256" key="10">
    <source>
        <dbReference type="ARBA" id="ARBA00023136"/>
    </source>
</evidence>
<comment type="caution">
    <text evidence="14">The sequence shown here is derived from an EMBL/GenBank/DDBJ whole genome shotgun (WGS) entry which is preliminary data.</text>
</comment>
<evidence type="ECO:0000256" key="2">
    <source>
        <dbReference type="ARBA" id="ARBA00004922"/>
    </source>
</evidence>
<comment type="subcellular location">
    <subcellularLocation>
        <location evidence="1 12">Golgi apparatus</location>
        <location evidence="1 12">Golgi stack membrane</location>
        <topology evidence="1 12">Single-pass type II membrane protein</topology>
    </subcellularLocation>
</comment>
<sequence length="194" mass="22514">MAWQEKSSMAVWAVSNCVTPGKREDYVLELVNHVTVDVYGLCGSYECPKNSSTLCYREFSKQYFFYLSFENSICKDYVTEKLFAVLKYDIIPVVFGGGNYSLLAPPGSYIDALSFSSPKHLADHMKKVSSNFSLYAKYFEWKRTHEVTINDFRTESYCSLCEKLHRASFKEQTLSADPFNWWVTKSQCQEWSNY</sequence>
<evidence type="ECO:0000313" key="14">
    <source>
        <dbReference type="EMBL" id="KAH9371660.1"/>
    </source>
</evidence>
<keyword evidence="15" id="KW-1185">Reference proteome</keyword>
<protein>
    <recommendedName>
        <fullName evidence="12">Fucosyltransferase</fullName>
        <ecNumber evidence="12">2.4.1.-</ecNumber>
    </recommendedName>
</protein>
<evidence type="ECO:0000256" key="4">
    <source>
        <dbReference type="ARBA" id="ARBA00022676"/>
    </source>
</evidence>
<dbReference type="PANTHER" id="PTHR48438:SF1">
    <property type="entry name" value="ALPHA-(1,3)-FUCOSYLTRANSFERASE C-RELATED"/>
    <property type="match status" value="1"/>
</dbReference>
<dbReference type="PANTHER" id="PTHR48438">
    <property type="entry name" value="ALPHA-(1,3)-FUCOSYLTRANSFERASE C-RELATED"/>
    <property type="match status" value="1"/>
</dbReference>
<dbReference type="SUPFAM" id="SSF53756">
    <property type="entry name" value="UDP-Glycosyltransferase/glycogen phosphorylase"/>
    <property type="match status" value="1"/>
</dbReference>
<evidence type="ECO:0000313" key="15">
    <source>
        <dbReference type="Proteomes" id="UP000821853"/>
    </source>
</evidence>
<comment type="pathway">
    <text evidence="2">Protein modification; protein glycosylation.</text>
</comment>
<keyword evidence="6 12" id="KW-0812">Transmembrane</keyword>
<dbReference type="Pfam" id="PF00852">
    <property type="entry name" value="Glyco_transf_10"/>
    <property type="match status" value="1"/>
</dbReference>
<evidence type="ECO:0000256" key="7">
    <source>
        <dbReference type="ARBA" id="ARBA00022968"/>
    </source>
</evidence>
<accession>A0A9J6GB87</accession>
<evidence type="ECO:0000259" key="13">
    <source>
        <dbReference type="Pfam" id="PF00852"/>
    </source>
</evidence>
<dbReference type="EC" id="2.4.1.-" evidence="12"/>
<dbReference type="GO" id="GO:0008417">
    <property type="term" value="F:fucosyltransferase activity"/>
    <property type="evidence" value="ECO:0007669"/>
    <property type="project" value="InterPro"/>
</dbReference>
<organism evidence="14 15">
    <name type="scientific">Haemaphysalis longicornis</name>
    <name type="common">Bush tick</name>
    <dbReference type="NCBI Taxonomy" id="44386"/>
    <lineage>
        <taxon>Eukaryota</taxon>
        <taxon>Metazoa</taxon>
        <taxon>Ecdysozoa</taxon>
        <taxon>Arthropoda</taxon>
        <taxon>Chelicerata</taxon>
        <taxon>Arachnida</taxon>
        <taxon>Acari</taxon>
        <taxon>Parasitiformes</taxon>
        <taxon>Ixodida</taxon>
        <taxon>Ixodoidea</taxon>
        <taxon>Ixodidae</taxon>
        <taxon>Haemaphysalinae</taxon>
        <taxon>Haemaphysalis</taxon>
    </lineage>
</organism>
<gene>
    <name evidence="14" type="ORF">HPB48_013633</name>
</gene>
<evidence type="ECO:0000256" key="12">
    <source>
        <dbReference type="RuleBase" id="RU003832"/>
    </source>
</evidence>
<dbReference type="FunFam" id="3.40.50.11660:FF:000002">
    <property type="entry name" value="Alpha-(1,3)-fucosyltransferase"/>
    <property type="match status" value="1"/>
</dbReference>
<keyword evidence="4 12" id="KW-0328">Glycosyltransferase</keyword>